<name>A0A820HGY2_9BILA</name>
<evidence type="ECO:0000313" key="2">
    <source>
        <dbReference type="EMBL" id="CAF4295897.1"/>
    </source>
</evidence>
<feature type="compositionally biased region" description="Low complexity" evidence="1">
    <location>
        <begin position="59"/>
        <end position="72"/>
    </location>
</feature>
<comment type="caution">
    <text evidence="2">The sequence shown here is derived from an EMBL/GenBank/DDBJ whole genome shotgun (WGS) entry which is preliminary data.</text>
</comment>
<feature type="non-terminal residue" evidence="2">
    <location>
        <position position="72"/>
    </location>
</feature>
<gene>
    <name evidence="2" type="ORF">OVN521_LOCUS31110</name>
</gene>
<organism evidence="2 3">
    <name type="scientific">Rotaria magnacalcarata</name>
    <dbReference type="NCBI Taxonomy" id="392030"/>
    <lineage>
        <taxon>Eukaryota</taxon>
        <taxon>Metazoa</taxon>
        <taxon>Spiralia</taxon>
        <taxon>Gnathifera</taxon>
        <taxon>Rotifera</taxon>
        <taxon>Eurotatoria</taxon>
        <taxon>Bdelloidea</taxon>
        <taxon>Philodinida</taxon>
        <taxon>Philodinidae</taxon>
        <taxon>Rotaria</taxon>
    </lineage>
</organism>
<dbReference type="AlphaFoldDB" id="A0A820HGY2"/>
<proteinExistence type="predicted"/>
<dbReference type="Proteomes" id="UP000663866">
    <property type="component" value="Unassembled WGS sequence"/>
</dbReference>
<evidence type="ECO:0000313" key="3">
    <source>
        <dbReference type="Proteomes" id="UP000663866"/>
    </source>
</evidence>
<keyword evidence="3" id="KW-1185">Reference proteome</keyword>
<feature type="region of interest" description="Disordered" evidence="1">
    <location>
        <begin position="26"/>
        <end position="72"/>
    </location>
</feature>
<protein>
    <submittedName>
        <fullName evidence="2">Uncharacterized protein</fullName>
    </submittedName>
</protein>
<evidence type="ECO:0000256" key="1">
    <source>
        <dbReference type="SAM" id="MobiDB-lite"/>
    </source>
</evidence>
<dbReference type="EMBL" id="CAJOBG010013794">
    <property type="protein sequence ID" value="CAF4295897.1"/>
    <property type="molecule type" value="Genomic_DNA"/>
</dbReference>
<feature type="compositionally biased region" description="Low complexity" evidence="1">
    <location>
        <begin position="34"/>
        <end position="44"/>
    </location>
</feature>
<feature type="non-terminal residue" evidence="2">
    <location>
        <position position="1"/>
    </location>
</feature>
<reference evidence="2" key="1">
    <citation type="submission" date="2021-02" db="EMBL/GenBank/DDBJ databases">
        <authorList>
            <person name="Nowell W R."/>
        </authorList>
    </citation>
    <scope>NUCLEOTIDE SEQUENCE</scope>
</reference>
<sequence>TQLYSSVDGQYAAVAQFAPSYASQFYHHPHHHQQQQQQQQQQHPYSTNIRAYTSYDIDSSSTNPTSNASSSS</sequence>
<accession>A0A820HGY2</accession>